<sequence length="151" mass="17066">MQKLVKLLSDPEFTAAVEGEKLTFPADSIMLDEGSEGRDLFVITQGEALVSYELDDTLEHPARLAKLKVNDIFGELSLFDSGPRSAEVKAVSDCQVTKISGASLLAFLDARPEQGYYVLRDLLQHLIEQMRQNNMRTKMTLQMYFHEHEDD</sequence>
<dbReference type="SMART" id="SM00100">
    <property type="entry name" value="cNMP"/>
    <property type="match status" value="1"/>
</dbReference>
<evidence type="ECO:0000259" key="1">
    <source>
        <dbReference type="PROSITE" id="PS50042"/>
    </source>
</evidence>
<dbReference type="InterPro" id="IPR018488">
    <property type="entry name" value="cNMP-bd_CS"/>
</dbReference>
<organism evidence="2 3">
    <name type="scientific">Methylomonas subterranea</name>
    <dbReference type="NCBI Taxonomy" id="2952225"/>
    <lineage>
        <taxon>Bacteria</taxon>
        <taxon>Pseudomonadati</taxon>
        <taxon>Pseudomonadota</taxon>
        <taxon>Gammaproteobacteria</taxon>
        <taxon>Methylococcales</taxon>
        <taxon>Methylococcaceae</taxon>
        <taxon>Methylomonas</taxon>
    </lineage>
</organism>
<evidence type="ECO:0000313" key="3">
    <source>
        <dbReference type="Proteomes" id="UP001524499"/>
    </source>
</evidence>
<gene>
    <name evidence="2" type="ORF">NP590_11070</name>
</gene>
<dbReference type="PROSITE" id="PS50042">
    <property type="entry name" value="CNMP_BINDING_3"/>
    <property type="match status" value="1"/>
</dbReference>
<dbReference type="InterPro" id="IPR000595">
    <property type="entry name" value="cNMP-bd_dom"/>
</dbReference>
<dbReference type="Proteomes" id="UP001524499">
    <property type="component" value="Unassembled WGS sequence"/>
</dbReference>
<dbReference type="CDD" id="cd00038">
    <property type="entry name" value="CAP_ED"/>
    <property type="match status" value="1"/>
</dbReference>
<comment type="caution">
    <text evidence="2">The sequence shown here is derived from an EMBL/GenBank/DDBJ whole genome shotgun (WGS) entry which is preliminary data.</text>
</comment>
<dbReference type="SUPFAM" id="SSF51206">
    <property type="entry name" value="cAMP-binding domain-like"/>
    <property type="match status" value="1"/>
</dbReference>
<accession>A0ABT1TGS0</accession>
<name>A0ABT1TGS0_9GAMM</name>
<feature type="domain" description="Cyclic nucleotide-binding" evidence="1">
    <location>
        <begin position="1"/>
        <end position="125"/>
    </location>
</feature>
<keyword evidence="3" id="KW-1185">Reference proteome</keyword>
<dbReference type="InterPro" id="IPR018490">
    <property type="entry name" value="cNMP-bd_dom_sf"/>
</dbReference>
<proteinExistence type="predicted"/>
<dbReference type="Pfam" id="PF00027">
    <property type="entry name" value="cNMP_binding"/>
    <property type="match status" value="1"/>
</dbReference>
<evidence type="ECO:0000313" key="2">
    <source>
        <dbReference type="EMBL" id="MCQ8104648.1"/>
    </source>
</evidence>
<reference evidence="2 3" key="1">
    <citation type="submission" date="2022-07" db="EMBL/GenBank/DDBJ databases">
        <title>Methylomonas rivi sp. nov., Methylomonas rosea sp. nov., Methylomonas aureus sp. nov. and Methylomonas subterranea sp. nov., four novel methanotrophs isolated from a freshwater creek and the deep terrestrial subsurface.</title>
        <authorList>
            <person name="Abin C."/>
            <person name="Sankaranarayanan K."/>
            <person name="Garner C."/>
            <person name="Sindelar R."/>
            <person name="Kotary K."/>
            <person name="Garner R."/>
            <person name="Barclay S."/>
            <person name="Lawson P."/>
            <person name="Krumholz L."/>
        </authorList>
    </citation>
    <scope>NUCLEOTIDE SEQUENCE [LARGE SCALE GENOMIC DNA]</scope>
    <source>
        <strain evidence="2 3">SURF-2</strain>
    </source>
</reference>
<dbReference type="RefSeq" id="WP_256602446.1">
    <property type="nucleotide sequence ID" value="NZ_JANIBJ010000018.1"/>
</dbReference>
<dbReference type="PROSITE" id="PS00889">
    <property type="entry name" value="CNMP_BINDING_2"/>
    <property type="match status" value="1"/>
</dbReference>
<protein>
    <submittedName>
        <fullName evidence="2">Cyclic nucleotide-binding domain-containing protein</fullName>
    </submittedName>
</protein>
<dbReference type="InterPro" id="IPR014710">
    <property type="entry name" value="RmlC-like_jellyroll"/>
</dbReference>
<dbReference type="EMBL" id="JANIBJ010000018">
    <property type="protein sequence ID" value="MCQ8104648.1"/>
    <property type="molecule type" value="Genomic_DNA"/>
</dbReference>
<dbReference type="Gene3D" id="2.60.120.10">
    <property type="entry name" value="Jelly Rolls"/>
    <property type="match status" value="1"/>
</dbReference>